<evidence type="ECO:0000313" key="2">
    <source>
        <dbReference type="Proteomes" id="UP000284431"/>
    </source>
</evidence>
<organism evidence="1 2">
    <name type="scientific">Bacteroides caccae</name>
    <dbReference type="NCBI Taxonomy" id="47678"/>
    <lineage>
        <taxon>Bacteria</taxon>
        <taxon>Pseudomonadati</taxon>
        <taxon>Bacteroidota</taxon>
        <taxon>Bacteroidia</taxon>
        <taxon>Bacteroidales</taxon>
        <taxon>Bacteroidaceae</taxon>
        <taxon>Bacteroides</taxon>
    </lineage>
</organism>
<dbReference type="Proteomes" id="UP000284431">
    <property type="component" value="Unassembled WGS sequence"/>
</dbReference>
<accession>A0A413JCS3</accession>
<dbReference type="RefSeq" id="WP_061448127.1">
    <property type="nucleotide sequence ID" value="NZ_CP134819.1"/>
</dbReference>
<dbReference type="EMBL" id="QSCS01000002">
    <property type="protein sequence ID" value="RGY29531.1"/>
    <property type="molecule type" value="Genomic_DNA"/>
</dbReference>
<name>A0A413JCS3_9BACE</name>
<gene>
    <name evidence="1" type="ORF">DXA49_01750</name>
</gene>
<sequence>MSKVKQYIEQATNERIRSRGLIRKVAIEAARIQRDETRRQAIEVYKQMCPSKNCKGCASRIHKQETQSTRCDGNCARIRLLINGLDRIETLCI</sequence>
<dbReference type="AlphaFoldDB" id="A0A413JCS3"/>
<reference evidence="1 2" key="1">
    <citation type="submission" date="2018-08" db="EMBL/GenBank/DDBJ databases">
        <title>A genome reference for cultivated species of the human gut microbiota.</title>
        <authorList>
            <person name="Zou Y."/>
            <person name="Xue W."/>
            <person name="Luo G."/>
        </authorList>
    </citation>
    <scope>NUCLEOTIDE SEQUENCE [LARGE SCALE GENOMIC DNA]</scope>
    <source>
        <strain evidence="1 2">OF02-6LB</strain>
    </source>
</reference>
<protein>
    <submittedName>
        <fullName evidence="1">Uncharacterized protein</fullName>
    </submittedName>
</protein>
<comment type="caution">
    <text evidence="1">The sequence shown here is derived from an EMBL/GenBank/DDBJ whole genome shotgun (WGS) entry which is preliminary data.</text>
</comment>
<evidence type="ECO:0000313" key="1">
    <source>
        <dbReference type="EMBL" id="RGY29531.1"/>
    </source>
</evidence>
<proteinExistence type="predicted"/>